<dbReference type="Proteomes" id="UP000239197">
    <property type="component" value="Chromosome"/>
</dbReference>
<dbReference type="SUPFAM" id="SSF52540">
    <property type="entry name" value="P-loop containing nucleoside triphosphate hydrolases"/>
    <property type="match status" value="1"/>
</dbReference>
<evidence type="ECO:0000256" key="3">
    <source>
        <dbReference type="ARBA" id="ARBA00022679"/>
    </source>
</evidence>
<dbReference type="PROSITE" id="PS51219">
    <property type="entry name" value="DPCK"/>
    <property type="match status" value="1"/>
</dbReference>
<dbReference type="PANTHER" id="PTHR10695">
    <property type="entry name" value="DEPHOSPHO-COA KINASE-RELATED"/>
    <property type="match status" value="1"/>
</dbReference>
<dbReference type="UniPathway" id="UPA00241">
    <property type="reaction ID" value="UER00356"/>
</dbReference>
<keyword evidence="3 8" id="KW-0808">Transferase</keyword>
<dbReference type="EC" id="2.7.1.24" evidence="8 9"/>
<dbReference type="RefSeq" id="WP_104923327.1">
    <property type="nucleotide sequence ID" value="NZ_CP019062.1"/>
</dbReference>
<comment type="subcellular location">
    <subcellularLocation>
        <location evidence="8">Cytoplasm</location>
    </subcellularLocation>
</comment>
<dbReference type="KEGG" id="rox:BV494_13375"/>
<evidence type="ECO:0000313" key="11">
    <source>
        <dbReference type="Proteomes" id="UP000239197"/>
    </source>
</evidence>
<dbReference type="EMBL" id="CP019062">
    <property type="protein sequence ID" value="AVF35858.1"/>
    <property type="molecule type" value="Genomic_DNA"/>
</dbReference>
<evidence type="ECO:0000256" key="1">
    <source>
        <dbReference type="ARBA" id="ARBA00009018"/>
    </source>
</evidence>
<sequence>MSYIVALTGGIGSGKSTVAESFSRHGVSIVDADIIARQVVAPGEQALEELGKRFGTSIILADGSLNRPALRERIFSNPIEKEWVNKLLHPIIHSRTQHLIALAKTPYVVWVVPLLIENGLQTQADRILVVDVEPQIQLSRTMLRDGVDRQQAESIIAAQVSREKRLACADDIIDNSGDPQTIEPRVAQLHRQYLKLAAGENRQDIAKHD</sequence>
<keyword evidence="6 8" id="KW-0067">ATP-binding</keyword>
<dbReference type="GO" id="GO:0005737">
    <property type="term" value="C:cytoplasm"/>
    <property type="evidence" value="ECO:0007669"/>
    <property type="project" value="UniProtKB-SubCell"/>
</dbReference>
<comment type="catalytic activity">
    <reaction evidence="8">
        <text>3'-dephospho-CoA + ATP = ADP + CoA + H(+)</text>
        <dbReference type="Rhea" id="RHEA:18245"/>
        <dbReference type="ChEBI" id="CHEBI:15378"/>
        <dbReference type="ChEBI" id="CHEBI:30616"/>
        <dbReference type="ChEBI" id="CHEBI:57287"/>
        <dbReference type="ChEBI" id="CHEBI:57328"/>
        <dbReference type="ChEBI" id="CHEBI:456216"/>
        <dbReference type="EC" id="2.7.1.24"/>
    </reaction>
</comment>
<dbReference type="GO" id="GO:0005524">
    <property type="term" value="F:ATP binding"/>
    <property type="evidence" value="ECO:0007669"/>
    <property type="project" value="UniProtKB-UniRule"/>
</dbReference>
<comment type="similarity">
    <text evidence="1 8">Belongs to the CoaE family.</text>
</comment>
<name>A0A2L1USR8_9GAMM</name>
<dbReference type="OrthoDB" id="9812943at2"/>
<dbReference type="AlphaFoldDB" id="A0A2L1USR8"/>
<dbReference type="InterPro" id="IPR001977">
    <property type="entry name" value="Depp_CoAkinase"/>
</dbReference>
<evidence type="ECO:0000256" key="7">
    <source>
        <dbReference type="ARBA" id="ARBA00022993"/>
    </source>
</evidence>
<keyword evidence="7 8" id="KW-0173">Coenzyme A biosynthesis</keyword>
<keyword evidence="4 8" id="KW-0547">Nucleotide-binding</keyword>
<dbReference type="Pfam" id="PF01121">
    <property type="entry name" value="CoaE"/>
    <property type="match status" value="1"/>
</dbReference>
<dbReference type="HAMAP" id="MF_00376">
    <property type="entry name" value="Dephospho_CoA_kinase"/>
    <property type="match status" value="1"/>
</dbReference>
<protein>
    <recommendedName>
        <fullName evidence="8 9">Dephospho-CoA kinase</fullName>
        <ecNumber evidence="8 9">2.7.1.24</ecNumber>
    </recommendedName>
    <alternativeName>
        <fullName evidence="8">Dephosphocoenzyme A kinase</fullName>
    </alternativeName>
</protein>
<dbReference type="GO" id="GO:0004140">
    <property type="term" value="F:dephospho-CoA kinase activity"/>
    <property type="evidence" value="ECO:0007669"/>
    <property type="project" value="UniProtKB-UniRule"/>
</dbReference>
<evidence type="ECO:0000256" key="8">
    <source>
        <dbReference type="HAMAP-Rule" id="MF_00376"/>
    </source>
</evidence>
<gene>
    <name evidence="8" type="primary">coaE</name>
    <name evidence="10" type="ORF">BV494_13375</name>
</gene>
<organism evidence="10 11">
    <name type="scientific">Rahnella sikkimica</name>
    <dbReference type="NCBI Taxonomy" id="1805933"/>
    <lineage>
        <taxon>Bacteria</taxon>
        <taxon>Pseudomonadati</taxon>
        <taxon>Pseudomonadota</taxon>
        <taxon>Gammaproteobacteria</taxon>
        <taxon>Enterobacterales</taxon>
        <taxon>Yersiniaceae</taxon>
        <taxon>Rahnella</taxon>
    </lineage>
</organism>
<dbReference type="Gene3D" id="3.40.50.300">
    <property type="entry name" value="P-loop containing nucleotide triphosphate hydrolases"/>
    <property type="match status" value="1"/>
</dbReference>
<proteinExistence type="inferred from homology"/>
<dbReference type="NCBIfam" id="TIGR00152">
    <property type="entry name" value="dephospho-CoA kinase"/>
    <property type="match status" value="1"/>
</dbReference>
<evidence type="ECO:0000256" key="5">
    <source>
        <dbReference type="ARBA" id="ARBA00022777"/>
    </source>
</evidence>
<reference evidence="11" key="1">
    <citation type="submission" date="2017-01" db="EMBL/GenBank/DDBJ databases">
        <title>Genome sequence of Rouxiella sp. ERMR1:05.</title>
        <authorList>
            <person name="Kumar R."/>
            <person name="Singh D."/>
            <person name="Kumar S."/>
        </authorList>
    </citation>
    <scope>NUCLEOTIDE SEQUENCE [LARGE SCALE GENOMIC DNA]</scope>
    <source>
        <strain evidence="11">ERMR1:05</strain>
    </source>
</reference>
<evidence type="ECO:0000256" key="9">
    <source>
        <dbReference type="NCBIfam" id="TIGR00152"/>
    </source>
</evidence>
<keyword evidence="2 8" id="KW-0963">Cytoplasm</keyword>
<dbReference type="PANTHER" id="PTHR10695:SF46">
    <property type="entry name" value="BIFUNCTIONAL COENZYME A SYNTHASE-RELATED"/>
    <property type="match status" value="1"/>
</dbReference>
<comment type="function">
    <text evidence="8">Catalyzes the phosphorylation of the 3'-hydroxyl group of dephosphocoenzyme A to form coenzyme A.</text>
</comment>
<dbReference type="InterPro" id="IPR027417">
    <property type="entry name" value="P-loop_NTPase"/>
</dbReference>
<dbReference type="GO" id="GO:0015937">
    <property type="term" value="P:coenzyme A biosynthetic process"/>
    <property type="evidence" value="ECO:0007669"/>
    <property type="project" value="UniProtKB-UniRule"/>
</dbReference>
<feature type="binding site" evidence="8">
    <location>
        <begin position="12"/>
        <end position="17"/>
    </location>
    <ligand>
        <name>ATP</name>
        <dbReference type="ChEBI" id="CHEBI:30616"/>
    </ligand>
</feature>
<evidence type="ECO:0000256" key="6">
    <source>
        <dbReference type="ARBA" id="ARBA00022840"/>
    </source>
</evidence>
<comment type="pathway">
    <text evidence="8">Cofactor biosynthesis; coenzyme A biosynthesis; CoA from (R)-pantothenate: step 5/5.</text>
</comment>
<accession>A0A2L1USR8</accession>
<dbReference type="FunFam" id="3.40.50.300:FF:000518">
    <property type="entry name" value="Dephospho-CoA kinase"/>
    <property type="match status" value="1"/>
</dbReference>
<keyword evidence="5 8" id="KW-0418">Kinase</keyword>
<evidence type="ECO:0000313" key="10">
    <source>
        <dbReference type="EMBL" id="AVF35858.1"/>
    </source>
</evidence>
<evidence type="ECO:0000256" key="4">
    <source>
        <dbReference type="ARBA" id="ARBA00022741"/>
    </source>
</evidence>
<keyword evidence="11" id="KW-1185">Reference proteome</keyword>
<dbReference type="CDD" id="cd02022">
    <property type="entry name" value="DPCK"/>
    <property type="match status" value="1"/>
</dbReference>
<evidence type="ECO:0000256" key="2">
    <source>
        <dbReference type="ARBA" id="ARBA00022490"/>
    </source>
</evidence>